<evidence type="ECO:0000256" key="3">
    <source>
        <dbReference type="PROSITE-ProRule" id="PRU00339"/>
    </source>
</evidence>
<feature type="repeat" description="TPR" evidence="3">
    <location>
        <begin position="180"/>
        <end position="213"/>
    </location>
</feature>
<dbReference type="GO" id="GO:0009658">
    <property type="term" value="P:chloroplast organization"/>
    <property type="evidence" value="ECO:0007669"/>
    <property type="project" value="TreeGrafter"/>
</dbReference>
<dbReference type="PROSITE" id="PS50005">
    <property type="entry name" value="TPR"/>
    <property type="match status" value="1"/>
</dbReference>
<keyword evidence="2 3" id="KW-0802">TPR repeat</keyword>
<evidence type="ECO:0000313" key="4">
    <source>
        <dbReference type="EMBL" id="KAK8916398.1"/>
    </source>
</evidence>
<dbReference type="InterPro" id="IPR011990">
    <property type="entry name" value="TPR-like_helical_dom_sf"/>
</dbReference>
<name>A0AAP0AVF1_9ASPA</name>
<dbReference type="SUPFAM" id="SSF48452">
    <property type="entry name" value="TPR-like"/>
    <property type="match status" value="2"/>
</dbReference>
<protein>
    <recommendedName>
        <fullName evidence="6">Nephrocystin-3</fullName>
    </recommendedName>
</protein>
<sequence>MTSLQCFNWLPFSFPRRIQEGVSNCLLCPGCRGGCFRLYQTGLYPPHQLLKLQHINGRKPQFAYGAAAVEGLERSKMFCNPNARKNVMNEFERQLEELFTQVKLMIKNGNKEEAIHILQANYETVREQLDDGFKGIEQAAILDTLALGYMCVGDLKIVGHLLKMLKEIIFCVEDDQPLLDSILVHMGSMFSAIGKFEDAALVYERCLKILEKEFGDDNPFLITPLLGRAKVFRATGRSTKAIIIYHRVIKILEWKRGLESEELVVPLFSLGDLCISEGKTTEAESCFSRILCIYQKLYGENDGRVGIAMSSLAHAKCAKGEINEAINLYKTGLWVINESKYLNSDDDRLEKMRVDLAELLHATGREQESREVLQECLMINEKYKGIEHPNSVGHLLNLATSYSHSKNYIEAERLLRICLRILSARVDRDDQLITVPMLHLAVIMYLLNRDEEAENFALEVVRLREKSYGKESLPVGEALDCLVSIQTRLGRDDSDILAKLKRILIIQEREIGYESEDSLTTLKKVLFYLNKLGLKDELLPLQRRLQLLKAKFKHSIPA</sequence>
<dbReference type="PANTHER" id="PTHR45641">
    <property type="entry name" value="TETRATRICOPEPTIDE REPEAT PROTEIN (AFU_ORTHOLOGUE AFUA_6G03870)"/>
    <property type="match status" value="1"/>
</dbReference>
<dbReference type="Gene3D" id="1.25.40.10">
    <property type="entry name" value="Tetratricopeptide repeat domain"/>
    <property type="match status" value="2"/>
</dbReference>
<evidence type="ECO:0008006" key="6">
    <source>
        <dbReference type="Google" id="ProtNLM"/>
    </source>
</evidence>
<evidence type="ECO:0000313" key="5">
    <source>
        <dbReference type="Proteomes" id="UP001418222"/>
    </source>
</evidence>
<dbReference type="GO" id="GO:0009507">
    <property type="term" value="C:chloroplast"/>
    <property type="evidence" value="ECO:0007669"/>
    <property type="project" value="TreeGrafter"/>
</dbReference>
<dbReference type="Proteomes" id="UP001418222">
    <property type="component" value="Unassembled WGS sequence"/>
</dbReference>
<evidence type="ECO:0000256" key="1">
    <source>
        <dbReference type="ARBA" id="ARBA00022737"/>
    </source>
</evidence>
<dbReference type="PANTHER" id="PTHR45641:SF19">
    <property type="entry name" value="NEPHROCYSTIN-3"/>
    <property type="match status" value="1"/>
</dbReference>
<dbReference type="Pfam" id="PF13424">
    <property type="entry name" value="TPR_12"/>
    <property type="match status" value="3"/>
</dbReference>
<organism evidence="4 5">
    <name type="scientific">Platanthera zijinensis</name>
    <dbReference type="NCBI Taxonomy" id="2320716"/>
    <lineage>
        <taxon>Eukaryota</taxon>
        <taxon>Viridiplantae</taxon>
        <taxon>Streptophyta</taxon>
        <taxon>Embryophyta</taxon>
        <taxon>Tracheophyta</taxon>
        <taxon>Spermatophyta</taxon>
        <taxon>Magnoliopsida</taxon>
        <taxon>Liliopsida</taxon>
        <taxon>Asparagales</taxon>
        <taxon>Orchidaceae</taxon>
        <taxon>Orchidoideae</taxon>
        <taxon>Orchideae</taxon>
        <taxon>Orchidinae</taxon>
        <taxon>Platanthera</taxon>
    </lineage>
</organism>
<reference evidence="4 5" key="1">
    <citation type="journal article" date="2022" name="Nat. Plants">
        <title>Genomes of leafy and leafless Platanthera orchids illuminate the evolution of mycoheterotrophy.</title>
        <authorList>
            <person name="Li M.H."/>
            <person name="Liu K.W."/>
            <person name="Li Z."/>
            <person name="Lu H.C."/>
            <person name="Ye Q.L."/>
            <person name="Zhang D."/>
            <person name="Wang J.Y."/>
            <person name="Li Y.F."/>
            <person name="Zhong Z.M."/>
            <person name="Liu X."/>
            <person name="Yu X."/>
            <person name="Liu D.K."/>
            <person name="Tu X.D."/>
            <person name="Liu B."/>
            <person name="Hao Y."/>
            <person name="Liao X.Y."/>
            <person name="Jiang Y.T."/>
            <person name="Sun W.H."/>
            <person name="Chen J."/>
            <person name="Chen Y.Q."/>
            <person name="Ai Y."/>
            <person name="Zhai J.W."/>
            <person name="Wu S.S."/>
            <person name="Zhou Z."/>
            <person name="Hsiao Y.Y."/>
            <person name="Wu W.L."/>
            <person name="Chen Y.Y."/>
            <person name="Lin Y.F."/>
            <person name="Hsu J.L."/>
            <person name="Li C.Y."/>
            <person name="Wang Z.W."/>
            <person name="Zhao X."/>
            <person name="Zhong W.Y."/>
            <person name="Ma X.K."/>
            <person name="Ma L."/>
            <person name="Huang J."/>
            <person name="Chen G.Z."/>
            <person name="Huang M.Z."/>
            <person name="Huang L."/>
            <person name="Peng D.H."/>
            <person name="Luo Y.B."/>
            <person name="Zou S.Q."/>
            <person name="Chen S.P."/>
            <person name="Lan S."/>
            <person name="Tsai W.C."/>
            <person name="Van de Peer Y."/>
            <person name="Liu Z.J."/>
        </authorList>
    </citation>
    <scope>NUCLEOTIDE SEQUENCE [LARGE SCALE GENOMIC DNA]</scope>
    <source>
        <strain evidence="4">Lor287</strain>
    </source>
</reference>
<dbReference type="AlphaFoldDB" id="A0AAP0AVF1"/>
<gene>
    <name evidence="4" type="ORF">KSP39_PZI022960</name>
</gene>
<keyword evidence="5" id="KW-1185">Reference proteome</keyword>
<proteinExistence type="predicted"/>
<accession>A0AAP0AVF1</accession>
<dbReference type="SMART" id="SM00028">
    <property type="entry name" value="TPR"/>
    <property type="match status" value="7"/>
</dbReference>
<evidence type="ECO:0000256" key="2">
    <source>
        <dbReference type="ARBA" id="ARBA00022803"/>
    </source>
</evidence>
<dbReference type="EMBL" id="JBBWWQ010000020">
    <property type="protein sequence ID" value="KAK8916398.1"/>
    <property type="molecule type" value="Genomic_DNA"/>
</dbReference>
<dbReference type="InterPro" id="IPR019734">
    <property type="entry name" value="TPR_rpt"/>
</dbReference>
<keyword evidence="1" id="KW-0677">Repeat</keyword>
<comment type="caution">
    <text evidence="4">The sequence shown here is derived from an EMBL/GenBank/DDBJ whole genome shotgun (WGS) entry which is preliminary data.</text>
</comment>
<dbReference type="Pfam" id="PF13374">
    <property type="entry name" value="TPR_10"/>
    <property type="match status" value="1"/>
</dbReference>